<dbReference type="AlphaFoldDB" id="A0AAW2Z506"/>
<keyword evidence="1" id="KW-0596">Phosphopantetheine</keyword>
<proteinExistence type="predicted"/>
<evidence type="ECO:0000256" key="7">
    <source>
        <dbReference type="SAM" id="MobiDB-lite"/>
    </source>
</evidence>
<dbReference type="GO" id="GO:0000036">
    <property type="term" value="F:acyl carrier activity"/>
    <property type="evidence" value="ECO:0007669"/>
    <property type="project" value="TreeGrafter"/>
</dbReference>
<keyword evidence="6" id="KW-0275">Fatty acid biosynthesis</keyword>
<name>A0AAW2Z506_9EUKA</name>
<dbReference type="PANTHER" id="PTHR20863">
    <property type="entry name" value="ACYL CARRIER PROTEIN"/>
    <property type="match status" value="1"/>
</dbReference>
<keyword evidence="9" id="KW-1185">Reference proteome</keyword>
<dbReference type="Proteomes" id="UP001431209">
    <property type="component" value="Unassembled WGS sequence"/>
</dbReference>
<dbReference type="Gene3D" id="1.10.1200.10">
    <property type="entry name" value="ACP-like"/>
    <property type="match status" value="1"/>
</dbReference>
<sequence length="151" mass="17108">MLSRLCLTTRLVKPSYRHYAILPQVLKATSPHSYLNKTEVTQRVLEHLKKDKRINKKTVNENSHFIADMGLDELDVTSILQNIEKEFAIVITGDLIFLLPLTKAEEDADSLWTVSDVITHVTKDPTAKAVGSRHTVQDPRPNTDEIGLNYD</sequence>
<organism evidence="8 9">
    <name type="scientific">Acrasis kona</name>
    <dbReference type="NCBI Taxonomy" id="1008807"/>
    <lineage>
        <taxon>Eukaryota</taxon>
        <taxon>Discoba</taxon>
        <taxon>Heterolobosea</taxon>
        <taxon>Tetramitia</taxon>
        <taxon>Eutetramitia</taxon>
        <taxon>Acrasidae</taxon>
        <taxon>Acrasis</taxon>
    </lineage>
</organism>
<evidence type="ECO:0000256" key="3">
    <source>
        <dbReference type="ARBA" id="ARBA00022553"/>
    </source>
</evidence>
<dbReference type="EMBL" id="JAOPGA020001034">
    <property type="protein sequence ID" value="KAL0484332.1"/>
    <property type="molecule type" value="Genomic_DNA"/>
</dbReference>
<dbReference type="SUPFAM" id="SSF47336">
    <property type="entry name" value="ACP-like"/>
    <property type="match status" value="1"/>
</dbReference>
<keyword evidence="2" id="KW-0444">Lipid biosynthesis</keyword>
<evidence type="ECO:0000256" key="1">
    <source>
        <dbReference type="ARBA" id="ARBA00022450"/>
    </source>
</evidence>
<evidence type="ECO:0000256" key="5">
    <source>
        <dbReference type="ARBA" id="ARBA00023098"/>
    </source>
</evidence>
<protein>
    <submittedName>
        <fullName evidence="8">Acyl carrier protein</fullName>
    </submittedName>
</protein>
<dbReference type="GO" id="GO:0005739">
    <property type="term" value="C:mitochondrion"/>
    <property type="evidence" value="ECO:0007669"/>
    <property type="project" value="TreeGrafter"/>
</dbReference>
<evidence type="ECO:0000256" key="6">
    <source>
        <dbReference type="ARBA" id="ARBA00023160"/>
    </source>
</evidence>
<keyword evidence="4" id="KW-0276">Fatty acid metabolism</keyword>
<evidence type="ECO:0000313" key="9">
    <source>
        <dbReference type="Proteomes" id="UP001431209"/>
    </source>
</evidence>
<comment type="caution">
    <text evidence="8">The sequence shown here is derived from an EMBL/GenBank/DDBJ whole genome shotgun (WGS) entry which is preliminary data.</text>
</comment>
<feature type="region of interest" description="Disordered" evidence="7">
    <location>
        <begin position="129"/>
        <end position="151"/>
    </location>
</feature>
<keyword evidence="5" id="KW-0443">Lipid metabolism</keyword>
<dbReference type="PANTHER" id="PTHR20863:SF28">
    <property type="entry name" value="ACYL CARRIER PROTEIN, MITOCHONDRIAL"/>
    <property type="match status" value="1"/>
</dbReference>
<evidence type="ECO:0000256" key="2">
    <source>
        <dbReference type="ARBA" id="ARBA00022516"/>
    </source>
</evidence>
<evidence type="ECO:0000256" key="4">
    <source>
        <dbReference type="ARBA" id="ARBA00022832"/>
    </source>
</evidence>
<accession>A0AAW2Z506</accession>
<dbReference type="GO" id="GO:0000035">
    <property type="term" value="F:acyl binding"/>
    <property type="evidence" value="ECO:0007669"/>
    <property type="project" value="TreeGrafter"/>
</dbReference>
<keyword evidence="3" id="KW-0597">Phosphoprotein</keyword>
<evidence type="ECO:0000313" key="8">
    <source>
        <dbReference type="EMBL" id="KAL0484332.1"/>
    </source>
</evidence>
<dbReference type="InterPro" id="IPR003231">
    <property type="entry name" value="ACP"/>
</dbReference>
<gene>
    <name evidence="8" type="ORF">AKO1_004959</name>
</gene>
<dbReference type="InterPro" id="IPR036736">
    <property type="entry name" value="ACP-like_sf"/>
</dbReference>
<reference evidence="8 9" key="1">
    <citation type="submission" date="2024-03" db="EMBL/GenBank/DDBJ databases">
        <title>The Acrasis kona genome and developmental transcriptomes reveal deep origins of eukaryotic multicellular pathways.</title>
        <authorList>
            <person name="Sheikh S."/>
            <person name="Fu C.-J."/>
            <person name="Brown M.W."/>
            <person name="Baldauf S.L."/>
        </authorList>
    </citation>
    <scope>NUCLEOTIDE SEQUENCE [LARGE SCALE GENOMIC DNA]</scope>
    <source>
        <strain evidence="8 9">ATCC MYA-3509</strain>
    </source>
</reference>